<evidence type="ECO:0000256" key="4">
    <source>
        <dbReference type="ARBA" id="ARBA00022989"/>
    </source>
</evidence>
<name>A0A423VVG0_9PEZI</name>
<dbReference type="Proteomes" id="UP000283895">
    <property type="component" value="Unassembled WGS sequence"/>
</dbReference>
<dbReference type="OrthoDB" id="40134at2759"/>
<dbReference type="GO" id="GO:0016020">
    <property type="term" value="C:membrane"/>
    <property type="evidence" value="ECO:0007669"/>
    <property type="project" value="UniProtKB-SubCell"/>
</dbReference>
<protein>
    <recommendedName>
        <fullName evidence="8">Amino acid transporter transmembrane domain-containing protein</fullName>
    </recommendedName>
</protein>
<gene>
    <name evidence="9" type="ORF">VMCG_08297</name>
</gene>
<feature type="region of interest" description="Disordered" evidence="6">
    <location>
        <begin position="1"/>
        <end position="27"/>
    </location>
</feature>
<evidence type="ECO:0000256" key="5">
    <source>
        <dbReference type="ARBA" id="ARBA00023136"/>
    </source>
</evidence>
<dbReference type="PANTHER" id="PTHR22950:SF461">
    <property type="entry name" value="AMINO ACID TRANSPORTER TRANSMEMBRANE DOMAIN-CONTAINING PROTEIN"/>
    <property type="match status" value="1"/>
</dbReference>
<dbReference type="PANTHER" id="PTHR22950">
    <property type="entry name" value="AMINO ACID TRANSPORTER"/>
    <property type="match status" value="1"/>
</dbReference>
<dbReference type="EMBL" id="LKEA01000038">
    <property type="protein sequence ID" value="ROV94988.1"/>
    <property type="molecule type" value="Genomic_DNA"/>
</dbReference>
<keyword evidence="5 7" id="KW-0472">Membrane</keyword>
<dbReference type="Pfam" id="PF01490">
    <property type="entry name" value="Aa_trans"/>
    <property type="match status" value="1"/>
</dbReference>
<evidence type="ECO:0000313" key="9">
    <source>
        <dbReference type="EMBL" id="ROV94988.1"/>
    </source>
</evidence>
<feature type="compositionally biased region" description="Basic and acidic residues" evidence="6">
    <location>
        <begin position="18"/>
        <end position="27"/>
    </location>
</feature>
<feature type="transmembrane region" description="Helical" evidence="7">
    <location>
        <begin position="376"/>
        <end position="397"/>
    </location>
</feature>
<feature type="domain" description="Amino acid transporter transmembrane" evidence="8">
    <location>
        <begin position="138"/>
        <end position="515"/>
    </location>
</feature>
<evidence type="ECO:0000313" key="10">
    <source>
        <dbReference type="Proteomes" id="UP000283895"/>
    </source>
</evidence>
<evidence type="ECO:0000256" key="7">
    <source>
        <dbReference type="SAM" id="Phobius"/>
    </source>
</evidence>
<keyword evidence="4 7" id="KW-1133">Transmembrane helix</keyword>
<evidence type="ECO:0000259" key="8">
    <source>
        <dbReference type="Pfam" id="PF01490"/>
    </source>
</evidence>
<feature type="transmembrane region" description="Helical" evidence="7">
    <location>
        <begin position="467"/>
        <end position="487"/>
    </location>
</feature>
<comment type="caution">
    <text evidence="9">The sequence shown here is derived from an EMBL/GenBank/DDBJ whole genome shotgun (WGS) entry which is preliminary data.</text>
</comment>
<comment type="similarity">
    <text evidence="2">Belongs to the amino acid/polyamine transporter 2 family.</text>
</comment>
<dbReference type="GO" id="GO:0015179">
    <property type="term" value="F:L-amino acid transmembrane transporter activity"/>
    <property type="evidence" value="ECO:0007669"/>
    <property type="project" value="TreeGrafter"/>
</dbReference>
<proteinExistence type="inferred from homology"/>
<evidence type="ECO:0000256" key="3">
    <source>
        <dbReference type="ARBA" id="ARBA00022692"/>
    </source>
</evidence>
<evidence type="ECO:0000256" key="2">
    <source>
        <dbReference type="ARBA" id="ARBA00008066"/>
    </source>
</evidence>
<dbReference type="InterPro" id="IPR013057">
    <property type="entry name" value="AA_transpt_TM"/>
</dbReference>
<feature type="transmembrane region" description="Helical" evidence="7">
    <location>
        <begin position="555"/>
        <end position="578"/>
    </location>
</feature>
<reference evidence="9 10" key="1">
    <citation type="submission" date="2015-09" db="EMBL/GenBank/DDBJ databases">
        <title>Host preference determinants of Valsa canker pathogens revealed by comparative genomics.</title>
        <authorList>
            <person name="Yin Z."/>
            <person name="Huang L."/>
        </authorList>
    </citation>
    <scope>NUCLEOTIDE SEQUENCE [LARGE SCALE GENOMIC DNA]</scope>
    <source>
        <strain evidence="9 10">03-1</strain>
    </source>
</reference>
<feature type="compositionally biased region" description="Basic and acidic residues" evidence="6">
    <location>
        <begin position="1"/>
        <end position="11"/>
    </location>
</feature>
<organism evidence="9 10">
    <name type="scientific">Cytospora schulzeri</name>
    <dbReference type="NCBI Taxonomy" id="448051"/>
    <lineage>
        <taxon>Eukaryota</taxon>
        <taxon>Fungi</taxon>
        <taxon>Dikarya</taxon>
        <taxon>Ascomycota</taxon>
        <taxon>Pezizomycotina</taxon>
        <taxon>Sordariomycetes</taxon>
        <taxon>Sordariomycetidae</taxon>
        <taxon>Diaporthales</taxon>
        <taxon>Cytosporaceae</taxon>
        <taxon>Cytospora</taxon>
    </lineage>
</organism>
<dbReference type="STRING" id="356882.A0A423VVG0"/>
<feature type="transmembrane region" description="Helical" evidence="7">
    <location>
        <begin position="276"/>
        <end position="296"/>
    </location>
</feature>
<feature type="transmembrane region" description="Helical" evidence="7">
    <location>
        <begin position="417"/>
        <end position="438"/>
    </location>
</feature>
<feature type="transmembrane region" description="Helical" evidence="7">
    <location>
        <begin position="343"/>
        <end position="364"/>
    </location>
</feature>
<feature type="transmembrane region" description="Helical" evidence="7">
    <location>
        <begin position="499"/>
        <end position="519"/>
    </location>
</feature>
<dbReference type="AlphaFoldDB" id="A0A423VVG0"/>
<sequence length="604" mass="66478">MNEKGPDKTTHGDNVTNAEKHSSELGELRSHAVAERLLHDPNVTFEEYMYYAAKSRAEENATARSGPAASAAKAKTTLMDIFLPSARGGVRELKGAAATDGSGGALREMNLSDPQVRAAISDDEWTNASRALRTATAAACFYLITTDILGPFGVGFALGTMGWGEGISLYTVFGAFAGFSGYLLWKVFMNIDSYEFPAKNYGDLAYRIYGKWFRWIVNLCQGLQLLLSVGNIIISNGMSISQVSKFKLCYSVCCLIWAIVGYAMGQIRTLNKFTWLANWAVFINLMVMFISMGVMAHSEPNYVGAQGASAGSGTSMSMVAQLPDGSYPPVMTFGSVPPSDNGFIGSIVGLMQGVYAYAGAQLFIEFMAELQRPRDFLRVMWFSQFFIYAVYVIYGSYVYYWQGQYSNQTAYMGLSPYAWQTACNIMGVISGLIAAVLYGNIGIKVIYNNILIEFFNFPPLTTRKGKYLWAAVVPIYWSIAFIIAAAIPDFFGLTSLTAALFFVQFTYTFPALLGLGFLVQSEAMRGESSFDPYSGEVHRRDSGVTRWMRGYFGRYWWACILLTLYALGGLVVSGMGSYSSIKSLIEKFQTPQINAFTCRSPLAG</sequence>
<comment type="subcellular location">
    <subcellularLocation>
        <location evidence="1">Membrane</location>
        <topology evidence="1">Multi-pass membrane protein</topology>
    </subcellularLocation>
</comment>
<keyword evidence="3 7" id="KW-0812">Transmembrane</keyword>
<feature type="transmembrane region" description="Helical" evidence="7">
    <location>
        <begin position="215"/>
        <end position="234"/>
    </location>
</feature>
<feature type="transmembrane region" description="Helical" evidence="7">
    <location>
        <begin position="139"/>
        <end position="161"/>
    </location>
</feature>
<feature type="transmembrane region" description="Helical" evidence="7">
    <location>
        <begin position="246"/>
        <end position="264"/>
    </location>
</feature>
<evidence type="ECO:0000256" key="1">
    <source>
        <dbReference type="ARBA" id="ARBA00004141"/>
    </source>
</evidence>
<feature type="transmembrane region" description="Helical" evidence="7">
    <location>
        <begin position="167"/>
        <end position="185"/>
    </location>
</feature>
<accession>A0A423VVG0</accession>
<keyword evidence="10" id="KW-1185">Reference proteome</keyword>
<evidence type="ECO:0000256" key="6">
    <source>
        <dbReference type="SAM" id="MobiDB-lite"/>
    </source>
</evidence>